<dbReference type="NCBIfam" id="TIGR01352">
    <property type="entry name" value="tonB_Cterm"/>
    <property type="match status" value="1"/>
</dbReference>
<dbReference type="Proteomes" id="UP000598488">
    <property type="component" value="Unassembled WGS sequence"/>
</dbReference>
<dbReference type="SUPFAM" id="SSF74653">
    <property type="entry name" value="TolA/TonB C-terminal domain"/>
    <property type="match status" value="1"/>
</dbReference>
<dbReference type="PROSITE" id="PS51257">
    <property type="entry name" value="PROKAR_LIPOPROTEIN"/>
    <property type="match status" value="1"/>
</dbReference>
<evidence type="ECO:0000256" key="3">
    <source>
        <dbReference type="ARBA" id="ARBA00022989"/>
    </source>
</evidence>
<dbReference type="InterPro" id="IPR037682">
    <property type="entry name" value="TonB_C"/>
</dbReference>
<dbReference type="PROSITE" id="PS52015">
    <property type="entry name" value="TONB_CTD"/>
    <property type="match status" value="1"/>
</dbReference>
<evidence type="ECO:0000256" key="4">
    <source>
        <dbReference type="ARBA" id="ARBA00023136"/>
    </source>
</evidence>
<proteinExistence type="predicted"/>
<protein>
    <submittedName>
        <fullName evidence="7">Energy transducer TonB</fullName>
    </submittedName>
</protein>
<evidence type="ECO:0000256" key="5">
    <source>
        <dbReference type="SAM" id="SignalP"/>
    </source>
</evidence>
<comment type="subcellular location">
    <subcellularLocation>
        <location evidence="1">Membrane</location>
        <topology evidence="1">Single-pass membrane protein</topology>
    </subcellularLocation>
</comment>
<dbReference type="Gene3D" id="3.30.1150.10">
    <property type="match status" value="1"/>
</dbReference>
<gene>
    <name evidence="7" type="ORF">JHD44_03775</name>
</gene>
<keyword evidence="8" id="KW-1185">Reference proteome</keyword>
<evidence type="ECO:0000313" key="7">
    <source>
        <dbReference type="EMBL" id="MBJ7549788.1"/>
    </source>
</evidence>
<keyword evidence="3" id="KW-1133">Transmembrane helix</keyword>
<evidence type="ECO:0000313" key="8">
    <source>
        <dbReference type="Proteomes" id="UP000598488"/>
    </source>
</evidence>
<dbReference type="InterPro" id="IPR006260">
    <property type="entry name" value="TonB/TolA_C"/>
</dbReference>
<keyword evidence="4" id="KW-0472">Membrane</keyword>
<keyword evidence="5" id="KW-0732">Signal</keyword>
<evidence type="ECO:0000259" key="6">
    <source>
        <dbReference type="PROSITE" id="PS52015"/>
    </source>
</evidence>
<comment type="caution">
    <text evidence="7">The sequence shown here is derived from an EMBL/GenBank/DDBJ whole genome shotgun (WGS) entry which is preliminary data.</text>
</comment>
<name>A0ABS0Z997_9GAMM</name>
<accession>A0ABS0Z997</accession>
<dbReference type="Pfam" id="PF03544">
    <property type="entry name" value="TonB_C"/>
    <property type="match status" value="1"/>
</dbReference>
<keyword evidence="2" id="KW-0812">Transmembrane</keyword>
<reference evidence="7 8" key="1">
    <citation type="submission" date="2020-12" db="EMBL/GenBank/DDBJ databases">
        <title>Comparative genome analysis of fungal antagonists Marinomonas ostreistagni 398 and M. spartinae 468.</title>
        <authorList>
            <person name="Fields J.L."/>
            <person name="Mavrodi O.V."/>
            <person name="Biber P.D."/>
            <person name="Indest K.J."/>
            <person name="Mavrodi D.V."/>
        </authorList>
    </citation>
    <scope>NUCLEOTIDE SEQUENCE [LARGE SCALE GENOMIC DNA]</scope>
    <source>
        <strain evidence="7 8">USM7</strain>
    </source>
</reference>
<feature type="signal peptide" evidence="5">
    <location>
        <begin position="1"/>
        <end position="27"/>
    </location>
</feature>
<organism evidence="7 8">
    <name type="scientific">Marinomonas ostreistagni</name>
    <dbReference type="NCBI Taxonomy" id="359209"/>
    <lineage>
        <taxon>Bacteria</taxon>
        <taxon>Pseudomonadati</taxon>
        <taxon>Pseudomonadota</taxon>
        <taxon>Gammaproteobacteria</taxon>
        <taxon>Oceanospirillales</taxon>
        <taxon>Oceanospirillaceae</taxon>
        <taxon>Marinomonas</taxon>
    </lineage>
</organism>
<evidence type="ECO:0000256" key="2">
    <source>
        <dbReference type="ARBA" id="ARBA00022692"/>
    </source>
</evidence>
<feature type="domain" description="TonB C-terminal" evidence="6">
    <location>
        <begin position="197"/>
        <end position="293"/>
    </location>
</feature>
<evidence type="ECO:0000256" key="1">
    <source>
        <dbReference type="ARBA" id="ARBA00004167"/>
    </source>
</evidence>
<sequence length="293" mass="32887">MFKLNKAKSLFKWGVTSFVVLSITACAGFNRSMEVQNDYASEIDLTDASKLYLAKDYSPSVIRGIIENEYSAFVPAGVYVPIYQSKGRTFYQAPEGFEYRGRGEVDSLVGGLVQVEPGQNSTLYVWLFPKQPEYFEIQENGEWIKDIKPGLSNLLGRGWVEEDLVVMPSEEEQVIFSGACIDFSNLETSKKELFTSNIGENVMTLASKHHQYPSVARKQGIEGEVVVNMVLDQEGVIKNFVIKESSGYKVLDDITLETFNKMKADSEDNPLTPTGICFNDDLMFIVPVAYILR</sequence>
<dbReference type="EMBL" id="JAEMUH010000003">
    <property type="protein sequence ID" value="MBJ7549788.1"/>
    <property type="molecule type" value="Genomic_DNA"/>
</dbReference>
<feature type="chain" id="PRO_5046463296" evidence="5">
    <location>
        <begin position="28"/>
        <end position="293"/>
    </location>
</feature>
<dbReference type="RefSeq" id="WP_199461246.1">
    <property type="nucleotide sequence ID" value="NZ_JAEMUH010000003.1"/>
</dbReference>